<dbReference type="PIRSF" id="PIRSF000350">
    <property type="entry name" value="Mercury_reductase_MerA"/>
    <property type="match status" value="1"/>
</dbReference>
<feature type="binding site" evidence="14">
    <location>
        <position position="210"/>
    </location>
    <ligand>
        <name>NAD(+)</name>
        <dbReference type="ChEBI" id="CHEBI:57540"/>
    </ligand>
</feature>
<keyword evidence="8 16" id="KW-0560">Oxidoreductase</keyword>
<dbReference type="EC" id="1.8.1.4" evidence="3 16"/>
<dbReference type="SUPFAM" id="SSF55424">
    <property type="entry name" value="FAD/NAD-linked reductases, dimerisation (C-terminal) domain"/>
    <property type="match status" value="1"/>
</dbReference>
<evidence type="ECO:0000256" key="3">
    <source>
        <dbReference type="ARBA" id="ARBA00012608"/>
    </source>
</evidence>
<keyword evidence="5" id="KW-0963">Cytoplasm</keyword>
<evidence type="ECO:0000259" key="17">
    <source>
        <dbReference type="Pfam" id="PF02852"/>
    </source>
</evidence>
<organism evidence="19 20">
    <name type="scientific">Exiguobacterium aurantiacum</name>
    <dbReference type="NCBI Taxonomy" id="33987"/>
    <lineage>
        <taxon>Bacteria</taxon>
        <taxon>Bacillati</taxon>
        <taxon>Bacillota</taxon>
        <taxon>Bacilli</taxon>
        <taxon>Bacillales</taxon>
        <taxon>Bacillales Family XII. Incertae Sedis</taxon>
        <taxon>Exiguobacterium</taxon>
    </lineage>
</organism>
<evidence type="ECO:0000256" key="5">
    <source>
        <dbReference type="ARBA" id="ARBA00022490"/>
    </source>
</evidence>
<dbReference type="GO" id="GO:0050660">
    <property type="term" value="F:flavin adenine dinucleotide binding"/>
    <property type="evidence" value="ECO:0007669"/>
    <property type="project" value="InterPro"/>
</dbReference>
<dbReference type="Pfam" id="PF07992">
    <property type="entry name" value="Pyr_redox_2"/>
    <property type="match status" value="1"/>
</dbReference>
<dbReference type="PANTHER" id="PTHR22912:SF217">
    <property type="entry name" value="DIHYDROLIPOYL DEHYDROGENASE"/>
    <property type="match status" value="1"/>
</dbReference>
<feature type="disulfide bond" description="Redox-active" evidence="15">
    <location>
        <begin position="42"/>
        <end position="47"/>
    </location>
</feature>
<dbReference type="STRING" id="1397694.GCA_000702585_01765"/>
<evidence type="ECO:0000256" key="4">
    <source>
        <dbReference type="ARBA" id="ARBA00016961"/>
    </source>
</evidence>
<evidence type="ECO:0000256" key="13">
    <source>
        <dbReference type="PIRSR" id="PIRSR000350-2"/>
    </source>
</evidence>
<dbReference type="InterPro" id="IPR012999">
    <property type="entry name" value="Pyr_OxRdtase_I_AS"/>
</dbReference>
<dbReference type="PANTHER" id="PTHR22912">
    <property type="entry name" value="DISULFIDE OXIDOREDUCTASE"/>
    <property type="match status" value="1"/>
</dbReference>
<dbReference type="InterPro" id="IPR016156">
    <property type="entry name" value="FAD/NAD-linked_Rdtase_dimer_sf"/>
</dbReference>
<gene>
    <name evidence="19" type="primary">lpdG</name>
    <name evidence="19" type="ORF">NCTC13163_01261</name>
</gene>
<dbReference type="InterPro" id="IPR023753">
    <property type="entry name" value="FAD/NAD-binding_dom"/>
</dbReference>
<feature type="binding site" evidence="14">
    <location>
        <position position="275"/>
    </location>
    <ligand>
        <name>NAD(+)</name>
        <dbReference type="ChEBI" id="CHEBI:57540"/>
    </ligand>
</feature>
<evidence type="ECO:0000256" key="8">
    <source>
        <dbReference type="ARBA" id="ARBA00023002"/>
    </source>
</evidence>
<dbReference type="PRINTS" id="PR00411">
    <property type="entry name" value="PNDRDTASEI"/>
</dbReference>
<evidence type="ECO:0000256" key="16">
    <source>
        <dbReference type="RuleBase" id="RU003692"/>
    </source>
</evidence>
<comment type="subcellular location">
    <subcellularLocation>
        <location evidence="1">Cytoplasm</location>
    </subcellularLocation>
</comment>
<evidence type="ECO:0000259" key="18">
    <source>
        <dbReference type="Pfam" id="PF07992"/>
    </source>
</evidence>
<dbReference type="GO" id="GO:0006103">
    <property type="term" value="P:2-oxoglutarate metabolic process"/>
    <property type="evidence" value="ECO:0007669"/>
    <property type="project" value="TreeGrafter"/>
</dbReference>
<dbReference type="Proteomes" id="UP000254060">
    <property type="component" value="Unassembled WGS sequence"/>
</dbReference>
<feature type="domain" description="FAD/NAD(P)-binding" evidence="18">
    <location>
        <begin position="5"/>
        <end position="330"/>
    </location>
</feature>
<evidence type="ECO:0000256" key="9">
    <source>
        <dbReference type="ARBA" id="ARBA00023027"/>
    </source>
</evidence>
<evidence type="ECO:0000256" key="12">
    <source>
        <dbReference type="ARBA" id="ARBA00049187"/>
    </source>
</evidence>
<evidence type="ECO:0000256" key="2">
    <source>
        <dbReference type="ARBA" id="ARBA00007532"/>
    </source>
</evidence>
<dbReference type="FunFam" id="3.30.390.30:FF:000001">
    <property type="entry name" value="Dihydrolipoyl dehydrogenase"/>
    <property type="match status" value="1"/>
</dbReference>
<dbReference type="PRINTS" id="PR00368">
    <property type="entry name" value="FADPNR"/>
</dbReference>
<dbReference type="InterPro" id="IPR050151">
    <property type="entry name" value="Class-I_Pyr_Nuc-Dis_Oxidored"/>
</dbReference>
<accession>A0A377FSW5</accession>
<dbReference type="InterPro" id="IPR001100">
    <property type="entry name" value="Pyr_nuc-diS_OxRdtase"/>
</dbReference>
<evidence type="ECO:0000256" key="10">
    <source>
        <dbReference type="ARBA" id="ARBA00023157"/>
    </source>
</evidence>
<dbReference type="InterPro" id="IPR006258">
    <property type="entry name" value="Lipoamide_DH"/>
</dbReference>
<sequence>MAREFDIVVIGGGPGGYVAAIKAAQAGKQVAIVEASKLGGTCLHKGCIPTKALLKAAHVYQTAKHGETYGVETGPVSFNLGRAQTFKRELVAGLEKGIEHLMKQGKIEVFRGKASILGPSIFSPQPGTVAVEDEAGESELLLPNQLIIATGSIPRELPGLPFDHERILNSDDLLQFEQLPNAIAIVGGGVIGVEWASMLIDLDVDVTLIEVGERLLPLEDKAVSREVERLLKKRGVRVKKNVTVDPEQTSVSPDAVELKVGEETITVDCVLVSVGRVANTEHLGLQNTSIVVENGVIQVDEQYRTKERHIFAIGDCIGKLQLAHVASAEGVKAVETILGHEPTPLDYDLIPRCVYGVPEVASVGLTEEAAKASGRDVKTGTYRFNGLGKARIEGQADGFVKLVSDKETDDLLGVHIVGPKATELITEGGLALVLNATAWEMGQLVHPHPALSEAFQEAALAVDGLPIHA</sequence>
<keyword evidence="11 16" id="KW-0676">Redox-active center</keyword>
<keyword evidence="10" id="KW-1015">Disulfide bond</keyword>
<reference evidence="19 20" key="1">
    <citation type="submission" date="2018-06" db="EMBL/GenBank/DDBJ databases">
        <authorList>
            <consortium name="Pathogen Informatics"/>
            <person name="Doyle S."/>
        </authorList>
    </citation>
    <scope>NUCLEOTIDE SEQUENCE [LARGE SCALE GENOMIC DNA]</scope>
    <source>
        <strain evidence="19 20">NCTC13163</strain>
    </source>
</reference>
<dbReference type="Pfam" id="PF02852">
    <property type="entry name" value="Pyr_redox_dim"/>
    <property type="match status" value="1"/>
</dbReference>
<evidence type="ECO:0000256" key="6">
    <source>
        <dbReference type="ARBA" id="ARBA00022630"/>
    </source>
</evidence>
<comment type="similarity">
    <text evidence="2 16">Belongs to the class-I pyridine nucleotide-disulfide oxidoreductase family.</text>
</comment>
<comment type="miscellaneous">
    <text evidence="16">The active site is a redox-active disulfide bond.</text>
</comment>
<evidence type="ECO:0000256" key="7">
    <source>
        <dbReference type="ARBA" id="ARBA00022827"/>
    </source>
</evidence>
<evidence type="ECO:0000256" key="14">
    <source>
        <dbReference type="PIRSR" id="PIRSR000350-3"/>
    </source>
</evidence>
<dbReference type="EMBL" id="UGGP01000001">
    <property type="protein sequence ID" value="STO07900.1"/>
    <property type="molecule type" value="Genomic_DNA"/>
</dbReference>
<evidence type="ECO:0000256" key="11">
    <source>
        <dbReference type="ARBA" id="ARBA00023284"/>
    </source>
</evidence>
<comment type="cofactor">
    <cofactor evidence="14 16">
        <name>FAD</name>
        <dbReference type="ChEBI" id="CHEBI:57692"/>
    </cofactor>
    <text evidence="14 16">Binds 1 FAD per subunit.</text>
</comment>
<keyword evidence="14" id="KW-0547">Nucleotide-binding</keyword>
<evidence type="ECO:0000313" key="20">
    <source>
        <dbReference type="Proteomes" id="UP000254060"/>
    </source>
</evidence>
<dbReference type="PROSITE" id="PS00076">
    <property type="entry name" value="PYRIDINE_REDOX_1"/>
    <property type="match status" value="1"/>
</dbReference>
<proteinExistence type="inferred from homology"/>
<evidence type="ECO:0000313" key="19">
    <source>
        <dbReference type="EMBL" id="STO07900.1"/>
    </source>
</evidence>
<feature type="binding site" evidence="14">
    <location>
        <begin position="150"/>
        <end position="152"/>
    </location>
    <ligand>
        <name>FAD</name>
        <dbReference type="ChEBI" id="CHEBI:57692"/>
    </ligand>
</feature>
<evidence type="ECO:0000256" key="15">
    <source>
        <dbReference type="PIRSR" id="PIRSR000350-4"/>
    </source>
</evidence>
<dbReference type="InterPro" id="IPR036188">
    <property type="entry name" value="FAD/NAD-bd_sf"/>
</dbReference>
<feature type="binding site" evidence="14">
    <location>
        <position position="51"/>
    </location>
    <ligand>
        <name>FAD</name>
        <dbReference type="ChEBI" id="CHEBI:57692"/>
    </ligand>
</feature>
<dbReference type="Gene3D" id="3.50.50.60">
    <property type="entry name" value="FAD/NAD(P)-binding domain"/>
    <property type="match status" value="2"/>
</dbReference>
<keyword evidence="9 14" id="KW-0520">NAD</keyword>
<feature type="binding site" evidence="14">
    <location>
        <begin position="187"/>
        <end position="194"/>
    </location>
    <ligand>
        <name>NAD(+)</name>
        <dbReference type="ChEBI" id="CHEBI:57540"/>
    </ligand>
</feature>
<dbReference type="OrthoDB" id="9800167at2"/>
<feature type="domain" description="Pyridine nucleotide-disulphide oxidoreductase dimerisation" evidence="17">
    <location>
        <begin position="350"/>
        <end position="459"/>
    </location>
</feature>
<comment type="catalytic activity">
    <reaction evidence="12 16">
        <text>N(6)-[(R)-dihydrolipoyl]-L-lysyl-[protein] + NAD(+) = N(6)-[(R)-lipoyl]-L-lysyl-[protein] + NADH + H(+)</text>
        <dbReference type="Rhea" id="RHEA:15045"/>
        <dbReference type="Rhea" id="RHEA-COMP:10474"/>
        <dbReference type="Rhea" id="RHEA-COMP:10475"/>
        <dbReference type="ChEBI" id="CHEBI:15378"/>
        <dbReference type="ChEBI" id="CHEBI:57540"/>
        <dbReference type="ChEBI" id="CHEBI:57945"/>
        <dbReference type="ChEBI" id="CHEBI:83099"/>
        <dbReference type="ChEBI" id="CHEBI:83100"/>
        <dbReference type="EC" id="1.8.1.4"/>
    </reaction>
</comment>
<dbReference type="GO" id="GO:0005737">
    <property type="term" value="C:cytoplasm"/>
    <property type="evidence" value="ECO:0007669"/>
    <property type="project" value="UniProtKB-SubCell"/>
</dbReference>
<dbReference type="SUPFAM" id="SSF51905">
    <property type="entry name" value="FAD/NAD(P)-binding domain"/>
    <property type="match status" value="1"/>
</dbReference>
<dbReference type="RefSeq" id="WP_029334804.1">
    <property type="nucleotide sequence ID" value="NZ_UGGP01000001.1"/>
</dbReference>
<keyword evidence="7 14" id="KW-0274">FAD</keyword>
<dbReference type="GO" id="GO:0004148">
    <property type="term" value="F:dihydrolipoyl dehydrogenase (NADH) activity"/>
    <property type="evidence" value="ECO:0007669"/>
    <property type="project" value="UniProtKB-EC"/>
</dbReference>
<feature type="binding site" evidence="14">
    <location>
        <position position="315"/>
    </location>
    <ligand>
        <name>FAD</name>
        <dbReference type="ChEBI" id="CHEBI:57692"/>
    </ligand>
</feature>
<dbReference type="AlphaFoldDB" id="A0A377FSW5"/>
<name>A0A377FSW5_9BACL</name>
<dbReference type="InterPro" id="IPR004099">
    <property type="entry name" value="Pyr_nucl-diS_OxRdtase_dimer"/>
</dbReference>
<protein>
    <recommendedName>
        <fullName evidence="4 16">Dihydrolipoyl dehydrogenase</fullName>
        <ecNumber evidence="3 16">1.8.1.4</ecNumber>
    </recommendedName>
</protein>
<evidence type="ECO:0000256" key="1">
    <source>
        <dbReference type="ARBA" id="ARBA00004496"/>
    </source>
</evidence>
<feature type="active site" description="Proton acceptor" evidence="13">
    <location>
        <position position="448"/>
    </location>
</feature>
<keyword evidence="6 16" id="KW-0285">Flavoprotein</keyword>
<dbReference type="NCBIfam" id="TIGR01350">
    <property type="entry name" value="lipoamide_DH"/>
    <property type="match status" value="1"/>
</dbReference>
<dbReference type="Gene3D" id="3.30.390.30">
    <property type="match status" value="1"/>
</dbReference>